<dbReference type="InterPro" id="IPR033116">
    <property type="entry name" value="TRYPSIN_SER"/>
</dbReference>
<evidence type="ECO:0000256" key="3">
    <source>
        <dbReference type="RuleBase" id="RU363034"/>
    </source>
</evidence>
<dbReference type="Gene3D" id="2.40.10.10">
    <property type="entry name" value="Trypsin-like serine proteases"/>
    <property type="match status" value="1"/>
</dbReference>
<evidence type="ECO:0000256" key="2">
    <source>
        <dbReference type="ARBA" id="ARBA00023157"/>
    </source>
</evidence>
<evidence type="ECO:0000256" key="4">
    <source>
        <dbReference type="SAM" id="MobiDB-lite"/>
    </source>
</evidence>
<dbReference type="AlphaFoldDB" id="A0AAV5NPL6"/>
<gene>
    <name evidence="7" type="ORF">GCM10007932_19210</name>
</gene>
<dbReference type="InterPro" id="IPR043504">
    <property type="entry name" value="Peptidase_S1_PA_chymotrypsin"/>
</dbReference>
<keyword evidence="3" id="KW-0720">Serine protease</keyword>
<dbReference type="PANTHER" id="PTHR24276:SF96">
    <property type="entry name" value="PEPTIDASE S1 DOMAIN-CONTAINING PROTEIN"/>
    <property type="match status" value="1"/>
</dbReference>
<dbReference type="SUPFAM" id="SSF50494">
    <property type="entry name" value="Trypsin-like serine proteases"/>
    <property type="match status" value="1"/>
</dbReference>
<keyword evidence="2" id="KW-1015">Disulfide bond</keyword>
<dbReference type="PANTHER" id="PTHR24276">
    <property type="entry name" value="POLYSERASE-RELATED"/>
    <property type="match status" value="1"/>
</dbReference>
<dbReference type="PRINTS" id="PR00722">
    <property type="entry name" value="CHYMOTRYPSIN"/>
</dbReference>
<dbReference type="Pfam" id="PF00089">
    <property type="entry name" value="Trypsin"/>
    <property type="match status" value="1"/>
</dbReference>
<comment type="similarity">
    <text evidence="1">Belongs to the peptidase S1 family.</text>
</comment>
<reference evidence="8" key="1">
    <citation type="journal article" date="2019" name="Int. J. Syst. Evol. Microbiol.">
        <title>The Global Catalogue of Microorganisms (GCM) 10K type strain sequencing project: providing services to taxonomists for standard genome sequencing and annotation.</title>
        <authorList>
            <consortium name="The Broad Institute Genomics Platform"/>
            <consortium name="The Broad Institute Genome Sequencing Center for Infectious Disease"/>
            <person name="Wu L."/>
            <person name="Ma J."/>
        </authorList>
    </citation>
    <scope>NUCLEOTIDE SEQUENCE [LARGE SCALE GENOMIC DNA]</scope>
    <source>
        <strain evidence="8">NBRC 15640</strain>
    </source>
</reference>
<dbReference type="InterPro" id="IPR018114">
    <property type="entry name" value="TRYPSIN_HIS"/>
</dbReference>
<organism evidence="7 8">
    <name type="scientific">Vibrio penaeicida</name>
    <dbReference type="NCBI Taxonomy" id="104609"/>
    <lineage>
        <taxon>Bacteria</taxon>
        <taxon>Pseudomonadati</taxon>
        <taxon>Pseudomonadota</taxon>
        <taxon>Gammaproteobacteria</taxon>
        <taxon>Vibrionales</taxon>
        <taxon>Vibrionaceae</taxon>
        <taxon>Vibrio</taxon>
    </lineage>
</organism>
<keyword evidence="5" id="KW-0732">Signal</keyword>
<feature type="chain" id="PRO_5043495707" evidence="5">
    <location>
        <begin position="19"/>
        <end position="342"/>
    </location>
</feature>
<dbReference type="EMBL" id="BSNX01000016">
    <property type="protein sequence ID" value="GLQ72561.1"/>
    <property type="molecule type" value="Genomic_DNA"/>
</dbReference>
<keyword evidence="3" id="KW-0378">Hydrolase</keyword>
<dbReference type="RefSeq" id="WP_185829886.1">
    <property type="nucleotide sequence ID" value="NZ_AP025145.1"/>
</dbReference>
<evidence type="ECO:0000256" key="5">
    <source>
        <dbReference type="SAM" id="SignalP"/>
    </source>
</evidence>
<dbReference type="GO" id="GO:0006508">
    <property type="term" value="P:proteolysis"/>
    <property type="evidence" value="ECO:0007669"/>
    <property type="project" value="UniProtKB-KW"/>
</dbReference>
<dbReference type="PROSITE" id="PS00134">
    <property type="entry name" value="TRYPSIN_HIS"/>
    <property type="match status" value="1"/>
</dbReference>
<sequence>MRNVLLLMLVFSAQYAVSAEQVSPAIVNGNNAYISSYPYMASLYYDRREDYGYYGNYCGATILDAKHVMTAAHCVQDNYYNKYTTVVLQLEREGDFNSAQKIPAKSFYYRDDYRDGSYYLWENDIAIIELEYAMEGVPSSQFVPLPVSGDDTNYRVNGAKFQAVGHGNTKSNYDSSDHLLQVALDYVDQVTCTAFASVKGGHICTKGDYNSTSGLHGAICQGDSGGPLLWFDGSKYRQIGIASFGPSVCGNPSVSVHGVFTEVLDYVPWINSVLAGNETPKYSVDGSTTGGVVPKSEPEAEATSDTSSEAGGVSLLAMMLLLIAACWRQQATLQGRQKIFVR</sequence>
<evidence type="ECO:0000256" key="1">
    <source>
        <dbReference type="ARBA" id="ARBA00007664"/>
    </source>
</evidence>
<dbReference type="InterPro" id="IPR001254">
    <property type="entry name" value="Trypsin_dom"/>
</dbReference>
<accession>A0AAV5NPL6</accession>
<keyword evidence="3 7" id="KW-0645">Protease</keyword>
<dbReference type="InterPro" id="IPR009003">
    <property type="entry name" value="Peptidase_S1_PA"/>
</dbReference>
<keyword evidence="8" id="KW-1185">Reference proteome</keyword>
<comment type="caution">
    <text evidence="7">The sequence shown here is derived from an EMBL/GenBank/DDBJ whole genome shotgun (WGS) entry which is preliminary data.</text>
</comment>
<evidence type="ECO:0000313" key="8">
    <source>
        <dbReference type="Proteomes" id="UP001156690"/>
    </source>
</evidence>
<protein>
    <submittedName>
        <fullName evidence="7">Serine protease</fullName>
    </submittedName>
</protein>
<dbReference type="InterPro" id="IPR050430">
    <property type="entry name" value="Peptidase_S1"/>
</dbReference>
<dbReference type="CDD" id="cd00190">
    <property type="entry name" value="Tryp_SPc"/>
    <property type="match status" value="1"/>
</dbReference>
<proteinExistence type="inferred from homology"/>
<dbReference type="SMART" id="SM00020">
    <property type="entry name" value="Tryp_SPc"/>
    <property type="match status" value="1"/>
</dbReference>
<dbReference type="Proteomes" id="UP001156690">
    <property type="component" value="Unassembled WGS sequence"/>
</dbReference>
<feature type="signal peptide" evidence="5">
    <location>
        <begin position="1"/>
        <end position="18"/>
    </location>
</feature>
<dbReference type="GO" id="GO:0004252">
    <property type="term" value="F:serine-type endopeptidase activity"/>
    <property type="evidence" value="ECO:0007669"/>
    <property type="project" value="InterPro"/>
</dbReference>
<dbReference type="InterPro" id="IPR001314">
    <property type="entry name" value="Peptidase_S1A"/>
</dbReference>
<dbReference type="PROSITE" id="PS00135">
    <property type="entry name" value="TRYPSIN_SER"/>
    <property type="match status" value="1"/>
</dbReference>
<evidence type="ECO:0000313" key="7">
    <source>
        <dbReference type="EMBL" id="GLQ72561.1"/>
    </source>
</evidence>
<name>A0AAV5NPL6_9VIBR</name>
<feature type="domain" description="Peptidase S1" evidence="6">
    <location>
        <begin position="26"/>
        <end position="275"/>
    </location>
</feature>
<evidence type="ECO:0000259" key="6">
    <source>
        <dbReference type="PROSITE" id="PS50240"/>
    </source>
</evidence>
<feature type="region of interest" description="Disordered" evidence="4">
    <location>
        <begin position="285"/>
        <end position="307"/>
    </location>
</feature>
<dbReference type="PROSITE" id="PS50240">
    <property type="entry name" value="TRYPSIN_DOM"/>
    <property type="match status" value="1"/>
</dbReference>